<evidence type="ECO:0000313" key="5">
    <source>
        <dbReference type="EMBL" id="MCE7026880.1"/>
    </source>
</evidence>
<protein>
    <recommendedName>
        <fullName evidence="2">Superoxide dismutase [Cu-Zn]</fullName>
        <ecNumber evidence="2">1.15.1.1</ecNumber>
    </recommendedName>
</protein>
<comment type="cofactor">
    <cofactor evidence="2">
        <name>Cu cation</name>
        <dbReference type="ChEBI" id="CHEBI:23378"/>
    </cofactor>
    <text evidence="2">Binds 1 copper ion per subunit.</text>
</comment>
<reference evidence="5" key="1">
    <citation type="submission" date="2022-01" db="EMBL/GenBank/DDBJ databases">
        <title>Jiella avicenniae sp. nov., a novel endophytic bacterium isolated from bark of Avicennia marina.</title>
        <authorList>
            <person name="Tuo L."/>
        </authorList>
    </citation>
    <scope>NUCLEOTIDE SEQUENCE</scope>
    <source>
        <strain evidence="5">CBK1P-4</strain>
    </source>
</reference>
<dbReference type="InterPro" id="IPR024134">
    <property type="entry name" value="SOD_Cu/Zn_/chaperone"/>
</dbReference>
<evidence type="ECO:0000256" key="2">
    <source>
        <dbReference type="RuleBase" id="RU000393"/>
    </source>
</evidence>
<dbReference type="InterPro" id="IPR036423">
    <property type="entry name" value="SOD-like_Cu/Zn_dom_sf"/>
</dbReference>
<feature type="domain" description="Superoxide dismutase copper/zinc binding" evidence="4">
    <location>
        <begin position="45"/>
        <end position="173"/>
    </location>
</feature>
<dbReference type="EMBL" id="JAJUWU010000003">
    <property type="protein sequence ID" value="MCE7026880.1"/>
    <property type="molecule type" value="Genomic_DNA"/>
</dbReference>
<dbReference type="InterPro" id="IPR001424">
    <property type="entry name" value="SOD_Cu_Zn_dom"/>
</dbReference>
<organism evidence="5 6">
    <name type="scientific">Jiella avicenniae</name>
    <dbReference type="NCBI Taxonomy" id="2907202"/>
    <lineage>
        <taxon>Bacteria</taxon>
        <taxon>Pseudomonadati</taxon>
        <taxon>Pseudomonadota</taxon>
        <taxon>Alphaproteobacteria</taxon>
        <taxon>Hyphomicrobiales</taxon>
        <taxon>Aurantimonadaceae</taxon>
        <taxon>Jiella</taxon>
    </lineage>
</organism>
<dbReference type="RefSeq" id="WP_233717576.1">
    <property type="nucleotide sequence ID" value="NZ_JAJUWU010000003.1"/>
</dbReference>
<evidence type="ECO:0000256" key="3">
    <source>
        <dbReference type="SAM" id="SignalP"/>
    </source>
</evidence>
<keyword evidence="2" id="KW-0560">Oxidoreductase</keyword>
<feature type="chain" id="PRO_5040760514" description="Superoxide dismutase [Cu-Zn]" evidence="3">
    <location>
        <begin position="23"/>
        <end position="177"/>
    </location>
</feature>
<dbReference type="Pfam" id="PF00080">
    <property type="entry name" value="Sod_Cu"/>
    <property type="match status" value="1"/>
</dbReference>
<comment type="caution">
    <text evidence="5">The sequence shown here is derived from an EMBL/GenBank/DDBJ whole genome shotgun (WGS) entry which is preliminary data.</text>
</comment>
<gene>
    <name evidence="5" type="ORF">LZD57_02655</name>
</gene>
<dbReference type="CDD" id="cd00305">
    <property type="entry name" value="Cu-Zn_Superoxide_Dismutase"/>
    <property type="match status" value="1"/>
</dbReference>
<dbReference type="PANTHER" id="PTHR10003">
    <property type="entry name" value="SUPEROXIDE DISMUTASE CU-ZN -RELATED"/>
    <property type="match status" value="1"/>
</dbReference>
<dbReference type="InterPro" id="IPR018152">
    <property type="entry name" value="SOD_Cu/Zn_BS"/>
</dbReference>
<keyword evidence="6" id="KW-1185">Reference proteome</keyword>
<keyword evidence="3" id="KW-0732">Signal</keyword>
<dbReference type="AlphaFoldDB" id="A0A9X1NW84"/>
<comment type="cofactor">
    <cofactor evidence="2">
        <name>Zn(2+)</name>
        <dbReference type="ChEBI" id="CHEBI:29105"/>
    </cofactor>
    <text evidence="2">Binds 1 zinc ion per subunit.</text>
</comment>
<dbReference type="EC" id="1.15.1.1" evidence="2"/>
<name>A0A9X1NW84_9HYPH</name>
<accession>A0A9X1NW84</accession>
<comment type="catalytic activity">
    <reaction evidence="2">
        <text>2 superoxide + 2 H(+) = H2O2 + O2</text>
        <dbReference type="Rhea" id="RHEA:20696"/>
        <dbReference type="ChEBI" id="CHEBI:15378"/>
        <dbReference type="ChEBI" id="CHEBI:15379"/>
        <dbReference type="ChEBI" id="CHEBI:16240"/>
        <dbReference type="ChEBI" id="CHEBI:18421"/>
        <dbReference type="EC" id="1.15.1.1"/>
    </reaction>
</comment>
<keyword evidence="2" id="KW-0479">Metal-binding</keyword>
<dbReference type="GO" id="GO:0005507">
    <property type="term" value="F:copper ion binding"/>
    <property type="evidence" value="ECO:0007669"/>
    <property type="project" value="InterPro"/>
</dbReference>
<keyword evidence="2" id="KW-0862">Zinc</keyword>
<dbReference type="Proteomes" id="UP001139035">
    <property type="component" value="Unassembled WGS sequence"/>
</dbReference>
<keyword evidence="2" id="KW-0186">Copper</keyword>
<dbReference type="SUPFAM" id="SSF49329">
    <property type="entry name" value="Cu,Zn superoxide dismutase-like"/>
    <property type="match status" value="1"/>
</dbReference>
<comment type="function">
    <text evidence="2">Destroys radicals which are normally produced within the cells and which are toxic to biological systems.</text>
</comment>
<sequence>MIRLAATAALASTLLAVPAAFAQGQTDMNDATKVEMKGADGASMGSISFVPTPHGVLIETDLENLPDGVHGFHIHETGTCEGDFSSAGGHYNPADSDHGYMSENGPHPGDMPNVTAAGGTVKVTVFNPNVTMTGGDAPLDDDDGSALVIHSGADDYASQPSGDAGSRIACGVIFPAK</sequence>
<evidence type="ECO:0000313" key="6">
    <source>
        <dbReference type="Proteomes" id="UP001139035"/>
    </source>
</evidence>
<evidence type="ECO:0000259" key="4">
    <source>
        <dbReference type="Pfam" id="PF00080"/>
    </source>
</evidence>
<proteinExistence type="inferred from homology"/>
<evidence type="ECO:0000256" key="1">
    <source>
        <dbReference type="ARBA" id="ARBA00010457"/>
    </source>
</evidence>
<dbReference type="Gene3D" id="2.60.40.200">
    <property type="entry name" value="Superoxide dismutase, copper/zinc binding domain"/>
    <property type="match status" value="1"/>
</dbReference>
<dbReference type="PROSITE" id="PS00332">
    <property type="entry name" value="SOD_CU_ZN_2"/>
    <property type="match status" value="1"/>
</dbReference>
<comment type="similarity">
    <text evidence="1 2">Belongs to the Cu-Zn superoxide dismutase family.</text>
</comment>
<feature type="signal peptide" evidence="3">
    <location>
        <begin position="1"/>
        <end position="22"/>
    </location>
</feature>
<dbReference type="GO" id="GO:0004784">
    <property type="term" value="F:superoxide dismutase activity"/>
    <property type="evidence" value="ECO:0007669"/>
    <property type="project" value="UniProtKB-EC"/>
</dbReference>
<dbReference type="PRINTS" id="PR00068">
    <property type="entry name" value="CUZNDISMTASE"/>
</dbReference>